<sequence length="297" mass="34162">MKKLLRPVLNFLLFSNVFMALCAVAQALVTFHLIDGQPVFAVLALLFTSTLGIYNFCILISPPKKPDESPYLRVRWFFAHYRLMVTFTIICILSLIPLFFMVSMQSKMLLVFMGIVSVCYGLPLFTLGNQKFGLRNIPGLKAFLITLVWVLSCVLLPVLEAQDKHFTDISMRDTFILLAKRALFIAALTVPFDIRDLFHDRRAGLKTVAVVWGERKAYLFCQVLLAGYIILLFMFRNEGFSPDFFALTFTAFLTGWLIFESTWEKNEYYYFFYLDGVLILQYLFLVLFGAATQYYAG</sequence>
<evidence type="ECO:0008006" key="4">
    <source>
        <dbReference type="Google" id="ProtNLM"/>
    </source>
</evidence>
<name>A0A437MV63_9SPHI</name>
<keyword evidence="3" id="KW-1185">Reference proteome</keyword>
<evidence type="ECO:0000256" key="1">
    <source>
        <dbReference type="SAM" id="Phobius"/>
    </source>
</evidence>
<feature type="transmembrane region" description="Helical" evidence="1">
    <location>
        <begin position="81"/>
        <end position="102"/>
    </location>
</feature>
<proteinExistence type="predicted"/>
<dbReference type="Gene3D" id="1.20.120.1780">
    <property type="entry name" value="UbiA prenyltransferase"/>
    <property type="match status" value="1"/>
</dbReference>
<gene>
    <name evidence="2" type="ORF">EOD41_06250</name>
</gene>
<dbReference type="RefSeq" id="WP_127703936.1">
    <property type="nucleotide sequence ID" value="NZ_SACK01000002.1"/>
</dbReference>
<protein>
    <recommendedName>
        <fullName evidence="4">UbiA prenyltransferase family protein</fullName>
    </recommendedName>
</protein>
<feature type="transmembrane region" description="Helical" evidence="1">
    <location>
        <begin position="40"/>
        <end position="60"/>
    </location>
</feature>
<reference evidence="2 3" key="1">
    <citation type="submission" date="2019-01" db="EMBL/GenBank/DDBJ databases">
        <authorList>
            <person name="Chen W.-M."/>
        </authorList>
    </citation>
    <scope>NUCLEOTIDE SEQUENCE [LARGE SCALE GENOMIC DNA]</scope>
    <source>
        <strain evidence="2 3">YBJ-36</strain>
    </source>
</reference>
<feature type="transmembrane region" description="Helical" evidence="1">
    <location>
        <begin position="12"/>
        <end position="34"/>
    </location>
</feature>
<feature type="transmembrane region" description="Helical" evidence="1">
    <location>
        <begin position="178"/>
        <end position="197"/>
    </location>
</feature>
<feature type="transmembrane region" description="Helical" evidence="1">
    <location>
        <begin position="241"/>
        <end position="259"/>
    </location>
</feature>
<dbReference type="OrthoDB" id="1467772at2"/>
<keyword evidence="1" id="KW-1133">Transmembrane helix</keyword>
<dbReference type="AlphaFoldDB" id="A0A437MV63"/>
<keyword evidence="1" id="KW-0812">Transmembrane</keyword>
<feature type="transmembrane region" description="Helical" evidence="1">
    <location>
        <begin position="217"/>
        <end position="235"/>
    </location>
</feature>
<comment type="caution">
    <text evidence="2">The sequence shown here is derived from an EMBL/GenBank/DDBJ whole genome shotgun (WGS) entry which is preliminary data.</text>
</comment>
<dbReference type="Proteomes" id="UP000282759">
    <property type="component" value="Unassembled WGS sequence"/>
</dbReference>
<keyword evidence="1" id="KW-0472">Membrane</keyword>
<feature type="transmembrane region" description="Helical" evidence="1">
    <location>
        <begin position="271"/>
        <end position="296"/>
    </location>
</feature>
<evidence type="ECO:0000313" key="2">
    <source>
        <dbReference type="EMBL" id="RVU01564.1"/>
    </source>
</evidence>
<evidence type="ECO:0000313" key="3">
    <source>
        <dbReference type="Proteomes" id="UP000282759"/>
    </source>
</evidence>
<accession>A0A437MV63</accession>
<organism evidence="2 3">
    <name type="scientific">Mucilaginibacter limnophilus</name>
    <dbReference type="NCBI Taxonomy" id="1932778"/>
    <lineage>
        <taxon>Bacteria</taxon>
        <taxon>Pseudomonadati</taxon>
        <taxon>Bacteroidota</taxon>
        <taxon>Sphingobacteriia</taxon>
        <taxon>Sphingobacteriales</taxon>
        <taxon>Sphingobacteriaceae</taxon>
        <taxon>Mucilaginibacter</taxon>
    </lineage>
</organism>
<dbReference type="EMBL" id="SACK01000002">
    <property type="protein sequence ID" value="RVU01564.1"/>
    <property type="molecule type" value="Genomic_DNA"/>
</dbReference>
<feature type="transmembrane region" description="Helical" evidence="1">
    <location>
        <begin position="139"/>
        <end position="158"/>
    </location>
</feature>
<feature type="transmembrane region" description="Helical" evidence="1">
    <location>
        <begin position="108"/>
        <end position="127"/>
    </location>
</feature>